<dbReference type="PANTHER" id="PTHR37389:SF16">
    <property type="entry name" value="GLYCINE-RICH CELL WALL STRUCTURAL PROTEIN"/>
    <property type="match status" value="1"/>
</dbReference>
<accession>A0A1U7XEX2</accession>
<dbReference type="OrthoDB" id="1305843at2759"/>
<keyword evidence="1" id="KW-0732">Signal</keyword>
<dbReference type="AlphaFoldDB" id="A0A1U7XEX2"/>
<name>A0A1U7XEX2_NICSY</name>
<evidence type="ECO:0000313" key="2">
    <source>
        <dbReference type="Proteomes" id="UP000189701"/>
    </source>
</evidence>
<evidence type="ECO:0000313" key="3">
    <source>
        <dbReference type="RefSeq" id="XP_009788211.1"/>
    </source>
</evidence>
<proteinExistence type="predicted"/>
<protein>
    <submittedName>
        <fullName evidence="3">Cold and drought-regulated protein CORA-like isoform X1</fullName>
    </submittedName>
</protein>
<dbReference type="STRING" id="4096.A0A1U7XEX2"/>
<reference evidence="2" key="1">
    <citation type="journal article" date="2013" name="Genome Biol.">
        <title>Reference genomes and transcriptomes of Nicotiana sylvestris and Nicotiana tomentosiformis.</title>
        <authorList>
            <person name="Sierro N."/>
            <person name="Battey J.N."/>
            <person name="Ouadi S."/>
            <person name="Bovet L."/>
            <person name="Goepfert S."/>
            <person name="Bakaher N."/>
            <person name="Peitsch M.C."/>
            <person name="Ivanov N.V."/>
        </authorList>
    </citation>
    <scope>NUCLEOTIDE SEQUENCE [LARGE SCALE GENOMIC DNA]</scope>
</reference>
<dbReference type="Pfam" id="PF07172">
    <property type="entry name" value="GRP"/>
    <property type="match status" value="1"/>
</dbReference>
<dbReference type="eggNOG" id="ENOG502S5AC">
    <property type="taxonomic scope" value="Eukaryota"/>
</dbReference>
<dbReference type="PANTHER" id="PTHR37389">
    <property type="entry name" value="NODULIN-24"/>
    <property type="match status" value="1"/>
</dbReference>
<dbReference type="KEGG" id="nsy:104236064"/>
<organism evidence="2 3">
    <name type="scientific">Nicotiana sylvestris</name>
    <name type="common">Wood tobacco</name>
    <name type="synonym">South American tobacco</name>
    <dbReference type="NCBI Taxonomy" id="4096"/>
    <lineage>
        <taxon>Eukaryota</taxon>
        <taxon>Viridiplantae</taxon>
        <taxon>Streptophyta</taxon>
        <taxon>Embryophyta</taxon>
        <taxon>Tracheophyta</taxon>
        <taxon>Spermatophyta</taxon>
        <taxon>Magnoliopsida</taxon>
        <taxon>eudicotyledons</taxon>
        <taxon>Gunneridae</taxon>
        <taxon>Pentapetalae</taxon>
        <taxon>asterids</taxon>
        <taxon>lamiids</taxon>
        <taxon>Solanales</taxon>
        <taxon>Solanaceae</taxon>
        <taxon>Nicotianoideae</taxon>
        <taxon>Nicotianeae</taxon>
        <taxon>Nicotiana</taxon>
    </lineage>
</organism>
<keyword evidence="2" id="KW-1185">Reference proteome</keyword>
<dbReference type="GeneID" id="104236064"/>
<evidence type="ECO:0000256" key="1">
    <source>
        <dbReference type="SAM" id="SignalP"/>
    </source>
</evidence>
<feature type="chain" id="PRO_5010522181" evidence="1">
    <location>
        <begin position="32"/>
        <end position="138"/>
    </location>
</feature>
<feature type="signal peptide" evidence="1">
    <location>
        <begin position="1"/>
        <end position="31"/>
    </location>
</feature>
<dbReference type="RefSeq" id="XP_009788211.2">
    <property type="nucleotide sequence ID" value="XM_009789909.2"/>
</dbReference>
<dbReference type="RefSeq" id="XP_009788211.1">
    <property type="nucleotide sequence ID" value="XM_009789909.1"/>
</dbReference>
<dbReference type="Proteomes" id="UP000189701">
    <property type="component" value="Unplaced"/>
</dbReference>
<sequence length="138" mass="13693">MFSSKDKQMELNAFILIVLAILLVITSEVAARELAESPTNSMDKAKVFDEKNDHVNDAKDLEFGGFGGRYGGNSGGGNSGFGGYPGGGYGGNPFGGSGGFGGYPGGGYGGNPFGGSGGFGGYPGGGYGGFPGGGFPHN</sequence>
<dbReference type="InterPro" id="IPR010800">
    <property type="entry name" value="GRP"/>
</dbReference>
<reference evidence="3" key="2">
    <citation type="submission" date="2025-08" db="UniProtKB">
        <authorList>
            <consortium name="RefSeq"/>
        </authorList>
    </citation>
    <scope>IDENTIFICATION</scope>
    <source>
        <tissue evidence="3">Leaf</tissue>
    </source>
</reference>
<gene>
    <name evidence="3" type="primary">LOC104236064</name>
</gene>